<name>A0A7Y8KWW7_9BURK</name>
<keyword evidence="1" id="KW-0378">Hydrolase</keyword>
<dbReference type="EMBL" id="VYGV01000007">
    <property type="protein sequence ID" value="NWF45960.1"/>
    <property type="molecule type" value="Genomic_DNA"/>
</dbReference>
<evidence type="ECO:0000313" key="1">
    <source>
        <dbReference type="EMBL" id="NWF45960.1"/>
    </source>
</evidence>
<dbReference type="SUPFAM" id="SSF53474">
    <property type="entry name" value="alpha/beta-Hydrolases"/>
    <property type="match status" value="1"/>
</dbReference>
<reference evidence="1 2" key="1">
    <citation type="submission" date="2019-09" db="EMBL/GenBank/DDBJ databases">
        <title>Hydrogenophaga aromatica sp. nov., isolated from a para-xylene-degrading enrichment culture.</title>
        <authorList>
            <person name="Tancsics A."/>
            <person name="Banerjee S."/>
        </authorList>
    </citation>
    <scope>NUCLEOTIDE SEQUENCE [LARGE SCALE GENOMIC DNA]</scope>
    <source>
        <strain evidence="1 2">D2P1</strain>
    </source>
</reference>
<comment type="caution">
    <text evidence="1">The sequence shown here is derived from an EMBL/GenBank/DDBJ whole genome shotgun (WGS) entry which is preliminary data.</text>
</comment>
<protein>
    <submittedName>
        <fullName evidence="1">Alpha/beta hydrolase</fullName>
    </submittedName>
</protein>
<accession>A0A7Y8KWW7</accession>
<keyword evidence="2" id="KW-1185">Reference proteome</keyword>
<dbReference type="InterPro" id="IPR029058">
    <property type="entry name" value="AB_hydrolase_fold"/>
</dbReference>
<dbReference type="Gene3D" id="3.40.50.1820">
    <property type="entry name" value="alpha/beta hydrolase"/>
    <property type="match status" value="1"/>
</dbReference>
<gene>
    <name evidence="1" type="ORF">F3K02_11965</name>
</gene>
<organism evidence="1 2">
    <name type="scientific">Hydrogenophaga aromaticivorans</name>
    <dbReference type="NCBI Taxonomy" id="2610898"/>
    <lineage>
        <taxon>Bacteria</taxon>
        <taxon>Pseudomonadati</taxon>
        <taxon>Pseudomonadota</taxon>
        <taxon>Betaproteobacteria</taxon>
        <taxon>Burkholderiales</taxon>
        <taxon>Comamonadaceae</taxon>
        <taxon>Hydrogenophaga</taxon>
    </lineage>
</organism>
<dbReference type="Proteomes" id="UP000545507">
    <property type="component" value="Unassembled WGS sequence"/>
</dbReference>
<proteinExistence type="predicted"/>
<sequence length="213" mass="22871">MFNEAVLLQESSLPGDLAVPARARGLVLFAHGSGSSRLSERNRWVARALQRQRLATLLFDLLTPIEAQDRHHVFDITLLGQRVQEATRWARQRADTAGLPVCLFGASTGAAAALVAAADRPQDIAAVVSRGGRPDLAQGHLHRVQAPTLLIVGGDDVDVLELNHWALGQLRCTKRLEVVPGATHLFEEPGALESVAALAAEWFLTHLPAPAGT</sequence>
<dbReference type="AlphaFoldDB" id="A0A7Y8KWW7"/>
<dbReference type="GO" id="GO:0016787">
    <property type="term" value="F:hydrolase activity"/>
    <property type="evidence" value="ECO:0007669"/>
    <property type="project" value="UniProtKB-KW"/>
</dbReference>
<evidence type="ECO:0000313" key="2">
    <source>
        <dbReference type="Proteomes" id="UP000545507"/>
    </source>
</evidence>